<name>A0A3A4QVJ4_9BACT</name>
<dbReference type="GO" id="GO:0042597">
    <property type="term" value="C:periplasmic space"/>
    <property type="evidence" value="ECO:0007669"/>
    <property type="project" value="InterPro"/>
</dbReference>
<dbReference type="EMBL" id="QZJZ01000102">
    <property type="protein sequence ID" value="RJP56091.1"/>
    <property type="molecule type" value="Genomic_DNA"/>
</dbReference>
<feature type="chain" id="PRO_5017446634" description="Periplasmic heavy metal sensor" evidence="1">
    <location>
        <begin position="25"/>
        <end position="162"/>
    </location>
</feature>
<dbReference type="Pfam" id="PF07813">
    <property type="entry name" value="LTXXQ"/>
    <property type="match status" value="1"/>
</dbReference>
<protein>
    <recommendedName>
        <fullName evidence="4">Periplasmic heavy metal sensor</fullName>
    </recommendedName>
</protein>
<evidence type="ECO:0000313" key="3">
    <source>
        <dbReference type="Proteomes" id="UP000266426"/>
    </source>
</evidence>
<comment type="caution">
    <text evidence="2">The sequence shown here is derived from an EMBL/GenBank/DDBJ whole genome shotgun (WGS) entry which is preliminary data.</text>
</comment>
<evidence type="ECO:0000313" key="2">
    <source>
        <dbReference type="EMBL" id="RJP56091.1"/>
    </source>
</evidence>
<dbReference type="Gene3D" id="1.20.120.1490">
    <property type="match status" value="1"/>
</dbReference>
<evidence type="ECO:0000256" key="1">
    <source>
        <dbReference type="SAM" id="SignalP"/>
    </source>
</evidence>
<accession>A0A3A4QVJ4</accession>
<gene>
    <name evidence="2" type="ORF">C4541_13000</name>
</gene>
<dbReference type="AlphaFoldDB" id="A0A3A4QVJ4"/>
<evidence type="ECO:0008006" key="4">
    <source>
        <dbReference type="Google" id="ProtNLM"/>
    </source>
</evidence>
<dbReference type="InterPro" id="IPR012899">
    <property type="entry name" value="LTXXQ"/>
</dbReference>
<dbReference type="Proteomes" id="UP000266426">
    <property type="component" value="Unassembled WGS sequence"/>
</dbReference>
<proteinExistence type="predicted"/>
<keyword evidence="1" id="KW-0732">Signal</keyword>
<reference evidence="2 3" key="1">
    <citation type="journal article" date="2017" name="ISME J.">
        <title>Energy and carbon metabolisms in a deep terrestrial subsurface fluid microbial community.</title>
        <authorList>
            <person name="Momper L."/>
            <person name="Jungbluth S.P."/>
            <person name="Lee M.D."/>
            <person name="Amend J.P."/>
        </authorList>
    </citation>
    <scope>NUCLEOTIDE SEQUENCE [LARGE SCALE GENOMIC DNA]</scope>
    <source>
        <strain evidence="2">SURF_26</strain>
    </source>
</reference>
<sequence length="162" mass="18018">MKMRSMVLATVTAAVLFLSTALYAGHGCQKCGGKGDGYGKDSIEDKFFKKVHFIVENQDELGISDEQMAQIKKLKYDTKKAIISAEADIEIAAMDIKAALYEDAVDIPSVMALVDKKYEVKKEKSKTIISAYIGLKNMLTPEQKDKMKELWKACKKAKCPVK</sequence>
<organism evidence="2 3">
    <name type="scientific">Candidatus Auribacter fodinae</name>
    <dbReference type="NCBI Taxonomy" id="2093366"/>
    <lineage>
        <taxon>Bacteria</taxon>
        <taxon>Pseudomonadati</taxon>
        <taxon>Candidatus Auribacterota</taxon>
        <taxon>Candidatus Auribacteria</taxon>
        <taxon>Candidatus Auribacterales</taxon>
        <taxon>Candidatus Auribacteraceae</taxon>
        <taxon>Candidatus Auribacter</taxon>
    </lineage>
</organism>
<feature type="signal peptide" evidence="1">
    <location>
        <begin position="1"/>
        <end position="24"/>
    </location>
</feature>